<evidence type="ECO:0000259" key="3">
    <source>
        <dbReference type="PROSITE" id="PS51186"/>
    </source>
</evidence>
<evidence type="ECO:0000256" key="1">
    <source>
        <dbReference type="ARBA" id="ARBA00022679"/>
    </source>
</evidence>
<keyword evidence="1" id="KW-0808">Transferase</keyword>
<accession>A0ABS2H0M3</accession>
<gene>
    <name evidence="4" type="ORF">H5975_04755</name>
</gene>
<dbReference type="Pfam" id="PF00583">
    <property type="entry name" value="Acetyltransf_1"/>
    <property type="match status" value="1"/>
</dbReference>
<dbReference type="SUPFAM" id="SSF55729">
    <property type="entry name" value="Acyl-CoA N-acyltransferases (Nat)"/>
    <property type="match status" value="1"/>
</dbReference>
<feature type="domain" description="N-acetyltransferase" evidence="3">
    <location>
        <begin position="11"/>
        <end position="179"/>
    </location>
</feature>
<dbReference type="InterPro" id="IPR000182">
    <property type="entry name" value="GNAT_dom"/>
</dbReference>
<organism evidence="4 5">
    <name type="scientific">Limosilactobacillus coleohominis</name>
    <dbReference type="NCBI Taxonomy" id="181675"/>
    <lineage>
        <taxon>Bacteria</taxon>
        <taxon>Bacillati</taxon>
        <taxon>Bacillota</taxon>
        <taxon>Bacilli</taxon>
        <taxon>Lactobacillales</taxon>
        <taxon>Lactobacillaceae</taxon>
        <taxon>Limosilactobacillus</taxon>
    </lineage>
</organism>
<proteinExistence type="predicted"/>
<dbReference type="Proteomes" id="UP000785625">
    <property type="component" value="Unassembled WGS sequence"/>
</dbReference>
<dbReference type="PROSITE" id="PS51186">
    <property type="entry name" value="GNAT"/>
    <property type="match status" value="1"/>
</dbReference>
<dbReference type="InterPro" id="IPR051556">
    <property type="entry name" value="N-term/lysine_N-AcTrnsfr"/>
</dbReference>
<dbReference type="PANTHER" id="PTHR42919:SF8">
    <property type="entry name" value="N-ALPHA-ACETYLTRANSFERASE 50"/>
    <property type="match status" value="1"/>
</dbReference>
<evidence type="ECO:0000256" key="2">
    <source>
        <dbReference type="ARBA" id="ARBA00023315"/>
    </source>
</evidence>
<dbReference type="Gene3D" id="3.40.630.30">
    <property type="match status" value="1"/>
</dbReference>
<dbReference type="RefSeq" id="WP_204785102.1">
    <property type="nucleotide sequence ID" value="NZ_JACJKU010000038.1"/>
</dbReference>
<dbReference type="EMBL" id="JACJKU010000038">
    <property type="protein sequence ID" value="MBM6940798.1"/>
    <property type="molecule type" value="Genomic_DNA"/>
</dbReference>
<comment type="caution">
    <text evidence="4">The sequence shown here is derived from an EMBL/GenBank/DDBJ whole genome shotgun (WGS) entry which is preliminary data.</text>
</comment>
<evidence type="ECO:0000313" key="4">
    <source>
        <dbReference type="EMBL" id="MBM6940798.1"/>
    </source>
</evidence>
<keyword evidence="2" id="KW-0012">Acyltransferase</keyword>
<evidence type="ECO:0000313" key="5">
    <source>
        <dbReference type="Proteomes" id="UP000785625"/>
    </source>
</evidence>
<name>A0ABS2H0M3_9LACO</name>
<protein>
    <submittedName>
        <fullName evidence="4">GNAT family N-acetyltransferase</fullName>
    </submittedName>
</protein>
<dbReference type="PANTHER" id="PTHR42919">
    <property type="entry name" value="N-ALPHA-ACETYLTRANSFERASE"/>
    <property type="match status" value="1"/>
</dbReference>
<dbReference type="CDD" id="cd04301">
    <property type="entry name" value="NAT_SF"/>
    <property type="match status" value="1"/>
</dbReference>
<reference evidence="4 5" key="1">
    <citation type="journal article" date="2021" name="Sci. Rep.">
        <title>The distribution of antibiotic resistance genes in chicken gut microbiota commensals.</title>
        <authorList>
            <person name="Juricova H."/>
            <person name="Matiasovicova J."/>
            <person name="Kubasova T."/>
            <person name="Cejkova D."/>
            <person name="Rychlik I."/>
        </authorList>
    </citation>
    <scope>NUCLEOTIDE SEQUENCE [LARGE SCALE GENOMIC DNA]</scope>
    <source>
        <strain evidence="4 5">An574</strain>
    </source>
</reference>
<keyword evidence="5" id="KW-1185">Reference proteome</keyword>
<dbReference type="InterPro" id="IPR016181">
    <property type="entry name" value="Acyl_CoA_acyltransferase"/>
</dbReference>
<sequence>MAITDQEDLHFQLVTDDPLDIERLQNICKQTFTETFGADNTDEDLEKFFAEAYAPDVLKTELNADSSQTYFYNLNGQIAGYLKVNWSNDQTELFYPDAFEIQRIYVLKRFQHLHIGGRLMKKALSIAKDLDKSQVWLGVWEQNTNAQGFYHHYGFRQVSQHTFTVGNDDQTDYILLKDL</sequence>